<comment type="subcellular location">
    <subcellularLocation>
        <location evidence="1">Cell inner membrane</location>
        <topology evidence="1">Multi-pass membrane protein</topology>
    </subcellularLocation>
</comment>
<evidence type="ECO:0000313" key="10">
    <source>
        <dbReference type="EMBL" id="SDW42425.1"/>
    </source>
</evidence>
<keyword evidence="7 9" id="KW-0472">Membrane</keyword>
<dbReference type="OrthoDB" id="9794165at2"/>
<name>A0A1H2TFG3_9RHOB</name>
<dbReference type="PANTHER" id="PTHR30574:SF1">
    <property type="entry name" value="SULPHUR TRANSPORT DOMAIN-CONTAINING PROTEIN"/>
    <property type="match status" value="1"/>
</dbReference>
<feature type="transmembrane region" description="Helical" evidence="9">
    <location>
        <begin position="325"/>
        <end position="343"/>
    </location>
</feature>
<dbReference type="GO" id="GO:0005886">
    <property type="term" value="C:plasma membrane"/>
    <property type="evidence" value="ECO:0007669"/>
    <property type="project" value="UniProtKB-SubCell"/>
</dbReference>
<dbReference type="Proteomes" id="UP000199118">
    <property type="component" value="Unassembled WGS sequence"/>
</dbReference>
<dbReference type="RefSeq" id="WP_092679958.1">
    <property type="nucleotide sequence ID" value="NZ_FNMZ01000001.1"/>
</dbReference>
<keyword evidence="11" id="KW-1185">Reference proteome</keyword>
<keyword evidence="3" id="KW-1003">Cell membrane</keyword>
<dbReference type="AlphaFoldDB" id="A0A1H2TFG3"/>
<proteinExistence type="inferred from homology"/>
<feature type="transmembrane region" description="Helical" evidence="9">
    <location>
        <begin position="30"/>
        <end position="51"/>
    </location>
</feature>
<keyword evidence="4" id="KW-0997">Cell inner membrane</keyword>
<evidence type="ECO:0000256" key="5">
    <source>
        <dbReference type="ARBA" id="ARBA00022692"/>
    </source>
</evidence>
<feature type="transmembrane region" description="Helical" evidence="9">
    <location>
        <begin position="161"/>
        <end position="179"/>
    </location>
</feature>
<dbReference type="PANTHER" id="PTHR30574">
    <property type="entry name" value="INNER MEMBRANE PROTEIN YEDE"/>
    <property type="match status" value="1"/>
</dbReference>
<evidence type="ECO:0000256" key="9">
    <source>
        <dbReference type="SAM" id="Phobius"/>
    </source>
</evidence>
<feature type="transmembrane region" description="Helical" evidence="9">
    <location>
        <begin position="191"/>
        <end position="217"/>
    </location>
</feature>
<evidence type="ECO:0000256" key="7">
    <source>
        <dbReference type="ARBA" id="ARBA00023136"/>
    </source>
</evidence>
<comment type="similarity">
    <text evidence="8">Belongs to the TsuA/YedE (TC 9.B.102) family.</text>
</comment>
<feature type="transmembrane region" description="Helical" evidence="9">
    <location>
        <begin position="259"/>
        <end position="276"/>
    </location>
</feature>
<dbReference type="InterPro" id="IPR007272">
    <property type="entry name" value="Sulf_transp_TsuA/YedE"/>
</dbReference>
<gene>
    <name evidence="10" type="ORF">SAMN05444336_101973</name>
</gene>
<dbReference type="STRING" id="356660.SAMN05444336_101973"/>
<evidence type="ECO:0000256" key="6">
    <source>
        <dbReference type="ARBA" id="ARBA00022989"/>
    </source>
</evidence>
<dbReference type="EMBL" id="FNMZ01000001">
    <property type="protein sequence ID" value="SDW42425.1"/>
    <property type="molecule type" value="Genomic_DNA"/>
</dbReference>
<keyword evidence="6 9" id="KW-1133">Transmembrane helix</keyword>
<organism evidence="10 11">
    <name type="scientific">Albimonas donghaensis</name>
    <dbReference type="NCBI Taxonomy" id="356660"/>
    <lineage>
        <taxon>Bacteria</taxon>
        <taxon>Pseudomonadati</taxon>
        <taxon>Pseudomonadota</taxon>
        <taxon>Alphaproteobacteria</taxon>
        <taxon>Rhodobacterales</taxon>
        <taxon>Paracoccaceae</taxon>
        <taxon>Albimonas</taxon>
    </lineage>
</organism>
<feature type="transmembrane region" description="Helical" evidence="9">
    <location>
        <begin position="90"/>
        <end position="109"/>
    </location>
</feature>
<feature type="transmembrane region" description="Helical" evidence="9">
    <location>
        <begin position="355"/>
        <end position="374"/>
    </location>
</feature>
<feature type="transmembrane region" description="Helical" evidence="9">
    <location>
        <begin position="57"/>
        <end position="78"/>
    </location>
</feature>
<evidence type="ECO:0000256" key="2">
    <source>
        <dbReference type="ARBA" id="ARBA00022448"/>
    </source>
</evidence>
<sequence length="418" mass="41467">MTPGAAAEPAADGAADGAAASTGRAAQPGVIVAALVLTAALLGTAVRAGGLGMTAPVLLGAAAGWALHGSGFGFASAWRALARDRRGEGVRAQILLIGLISAVAFPLIAWGEALGLPARGVVLPMGVASAIGAAMFGAGMQLGGGCASGTLYTVGGGSAKMGVTLAFFVAGSVLATAHWEVWAALPATRAGWSLVGGLGPLPAIAVMGAALAGAWALTRAVERGGGAPRPTPPETPPAALPAALPAAPPFTRRLRWRPVTGALALAAVGIGCFALLGRPWGVTWGFALWGAKAAQGLGIPAETWTYWQGWRGAALARPALADATSVMNLGIVAGALFSAGLAGRFAPTWRIPPRALAGAAAGGLLMGYGARLAYGCNIGAFLGGLTSGSLHGLWWLAWAVAGTWAGLRLRRALRLDPA</sequence>
<protein>
    <submittedName>
        <fullName evidence="10">Uncharacterized protein</fullName>
    </submittedName>
</protein>
<reference evidence="10 11" key="1">
    <citation type="submission" date="2016-10" db="EMBL/GenBank/DDBJ databases">
        <authorList>
            <person name="de Groot N.N."/>
        </authorList>
    </citation>
    <scope>NUCLEOTIDE SEQUENCE [LARGE SCALE GENOMIC DNA]</scope>
    <source>
        <strain evidence="10 11">DSM 17890</strain>
    </source>
</reference>
<dbReference type="Pfam" id="PF04143">
    <property type="entry name" value="Sulf_transp"/>
    <property type="match status" value="1"/>
</dbReference>
<evidence type="ECO:0000256" key="1">
    <source>
        <dbReference type="ARBA" id="ARBA00004429"/>
    </source>
</evidence>
<keyword evidence="2" id="KW-0813">Transport</keyword>
<evidence type="ECO:0000256" key="4">
    <source>
        <dbReference type="ARBA" id="ARBA00022519"/>
    </source>
</evidence>
<feature type="transmembrane region" description="Helical" evidence="9">
    <location>
        <begin position="380"/>
        <end position="407"/>
    </location>
</feature>
<keyword evidence="5 9" id="KW-0812">Transmembrane</keyword>
<accession>A0A1H2TFG3</accession>
<evidence type="ECO:0000256" key="8">
    <source>
        <dbReference type="ARBA" id="ARBA00035655"/>
    </source>
</evidence>
<evidence type="ECO:0000256" key="3">
    <source>
        <dbReference type="ARBA" id="ARBA00022475"/>
    </source>
</evidence>
<feature type="transmembrane region" description="Helical" evidence="9">
    <location>
        <begin position="121"/>
        <end position="140"/>
    </location>
</feature>
<evidence type="ECO:0000313" key="11">
    <source>
        <dbReference type="Proteomes" id="UP000199118"/>
    </source>
</evidence>